<keyword evidence="2" id="KW-0012">Acyltransferase</keyword>
<feature type="region of interest" description="Disordered" evidence="3">
    <location>
        <begin position="137"/>
        <end position="157"/>
    </location>
</feature>
<keyword evidence="1" id="KW-0808">Transferase</keyword>
<evidence type="ECO:0000313" key="5">
    <source>
        <dbReference type="EMBL" id="GAA5228245.1"/>
    </source>
</evidence>
<name>A0ABP9TS84_9MICC</name>
<accession>A0ABP9TS84</accession>
<dbReference type="InterPro" id="IPR050832">
    <property type="entry name" value="Bact_Acetyltransf"/>
</dbReference>
<proteinExistence type="predicted"/>
<dbReference type="Proteomes" id="UP001501257">
    <property type="component" value="Unassembled WGS sequence"/>
</dbReference>
<evidence type="ECO:0000256" key="3">
    <source>
        <dbReference type="SAM" id="MobiDB-lite"/>
    </source>
</evidence>
<dbReference type="RefSeq" id="WP_345468652.1">
    <property type="nucleotide sequence ID" value="NZ_BAABLK010000036.1"/>
</dbReference>
<comment type="caution">
    <text evidence="5">The sequence shown here is derived from an EMBL/GenBank/DDBJ whole genome shotgun (WGS) entry which is preliminary data.</text>
</comment>
<dbReference type="EMBL" id="BAABLK010000036">
    <property type="protein sequence ID" value="GAA5228245.1"/>
    <property type="molecule type" value="Genomic_DNA"/>
</dbReference>
<organism evidence="5 6">
    <name type="scientific">Paeniglutamicibacter antarcticus</name>
    <dbReference type="NCBI Taxonomy" id="494023"/>
    <lineage>
        <taxon>Bacteria</taxon>
        <taxon>Bacillati</taxon>
        <taxon>Actinomycetota</taxon>
        <taxon>Actinomycetes</taxon>
        <taxon>Micrococcales</taxon>
        <taxon>Micrococcaceae</taxon>
        <taxon>Paeniglutamicibacter</taxon>
    </lineage>
</organism>
<protein>
    <submittedName>
        <fullName evidence="5">GNAT family N-acetyltransferase</fullName>
    </submittedName>
</protein>
<dbReference type="InterPro" id="IPR016181">
    <property type="entry name" value="Acyl_CoA_acyltransferase"/>
</dbReference>
<evidence type="ECO:0000256" key="2">
    <source>
        <dbReference type="ARBA" id="ARBA00023315"/>
    </source>
</evidence>
<sequence>MKQTELLAIPGIDVVVREAKAPDLPVLLALLAADPLGAVRESPSDTDMGHYRMAFEAIERDPAHRLLVCEHAGRVIAMLQLSFIPGLSRRGSLRAQIEAVRIKTGYRGQGVGSGFVSWAIENARANGCSLVQLTTTKRAPRPTASTRRWVSRPATRA</sequence>
<dbReference type="Pfam" id="PF00583">
    <property type="entry name" value="Acetyltransf_1"/>
    <property type="match status" value="1"/>
</dbReference>
<evidence type="ECO:0000313" key="6">
    <source>
        <dbReference type="Proteomes" id="UP001501257"/>
    </source>
</evidence>
<gene>
    <name evidence="5" type="ORF">GCM10025778_27780</name>
</gene>
<dbReference type="PANTHER" id="PTHR43877">
    <property type="entry name" value="AMINOALKYLPHOSPHONATE N-ACETYLTRANSFERASE-RELATED-RELATED"/>
    <property type="match status" value="1"/>
</dbReference>
<dbReference type="SUPFAM" id="SSF55729">
    <property type="entry name" value="Acyl-CoA N-acyltransferases (Nat)"/>
    <property type="match status" value="1"/>
</dbReference>
<reference evidence="6" key="1">
    <citation type="journal article" date="2019" name="Int. J. Syst. Evol. Microbiol.">
        <title>The Global Catalogue of Microorganisms (GCM) 10K type strain sequencing project: providing services to taxonomists for standard genome sequencing and annotation.</title>
        <authorList>
            <consortium name="The Broad Institute Genomics Platform"/>
            <consortium name="The Broad Institute Genome Sequencing Center for Infectious Disease"/>
            <person name="Wu L."/>
            <person name="Ma J."/>
        </authorList>
    </citation>
    <scope>NUCLEOTIDE SEQUENCE [LARGE SCALE GENOMIC DNA]</scope>
    <source>
        <strain evidence="6">JCM 18952</strain>
    </source>
</reference>
<feature type="compositionally biased region" description="Polar residues" evidence="3">
    <location>
        <begin position="137"/>
        <end position="148"/>
    </location>
</feature>
<dbReference type="InterPro" id="IPR000182">
    <property type="entry name" value="GNAT_dom"/>
</dbReference>
<dbReference type="CDD" id="cd04301">
    <property type="entry name" value="NAT_SF"/>
    <property type="match status" value="1"/>
</dbReference>
<keyword evidence="6" id="KW-1185">Reference proteome</keyword>
<dbReference type="Gene3D" id="3.40.630.30">
    <property type="match status" value="1"/>
</dbReference>
<feature type="domain" description="N-acetyltransferase" evidence="4">
    <location>
        <begin position="14"/>
        <end position="157"/>
    </location>
</feature>
<evidence type="ECO:0000259" key="4">
    <source>
        <dbReference type="PROSITE" id="PS51186"/>
    </source>
</evidence>
<dbReference type="PROSITE" id="PS51186">
    <property type="entry name" value="GNAT"/>
    <property type="match status" value="1"/>
</dbReference>
<evidence type="ECO:0000256" key="1">
    <source>
        <dbReference type="ARBA" id="ARBA00022679"/>
    </source>
</evidence>